<evidence type="ECO:0000313" key="2">
    <source>
        <dbReference type="EMBL" id="RXR02039.1"/>
    </source>
</evidence>
<dbReference type="RefSeq" id="WP_129472128.1">
    <property type="nucleotide sequence ID" value="NZ_SAWZ01000009.1"/>
</dbReference>
<keyword evidence="3" id="KW-1185">Reference proteome</keyword>
<name>A0A4Q1JSD3_9GAMM</name>
<evidence type="ECO:0000256" key="1">
    <source>
        <dbReference type="SAM" id="MobiDB-lite"/>
    </source>
</evidence>
<dbReference type="OrthoDB" id="6044454at2"/>
<organism evidence="2 3">
    <name type="scientific">Pseudoxanthomonas composti</name>
    <dbReference type="NCBI Taxonomy" id="2137479"/>
    <lineage>
        <taxon>Bacteria</taxon>
        <taxon>Pseudomonadati</taxon>
        <taxon>Pseudomonadota</taxon>
        <taxon>Gammaproteobacteria</taxon>
        <taxon>Lysobacterales</taxon>
        <taxon>Lysobacteraceae</taxon>
        <taxon>Pseudoxanthomonas</taxon>
    </lineage>
</organism>
<dbReference type="Proteomes" id="UP000289784">
    <property type="component" value="Unassembled WGS sequence"/>
</dbReference>
<comment type="caution">
    <text evidence="2">The sequence shown here is derived from an EMBL/GenBank/DDBJ whole genome shotgun (WGS) entry which is preliminary data.</text>
</comment>
<reference evidence="2 3" key="1">
    <citation type="submission" date="2019-01" db="EMBL/GenBank/DDBJ databases">
        <title>Pseudoxanthomonas composti sp. nov., isolated from compost.</title>
        <authorList>
            <person name="Yang G."/>
        </authorList>
    </citation>
    <scope>NUCLEOTIDE SEQUENCE [LARGE SCALE GENOMIC DNA]</scope>
    <source>
        <strain evidence="2 3">GSS15</strain>
    </source>
</reference>
<feature type="region of interest" description="Disordered" evidence="1">
    <location>
        <begin position="39"/>
        <end position="58"/>
    </location>
</feature>
<sequence>MPIVRLRLTADADRANELIHAIEAIEGIERVEEVADLMPHMDDDDSSSAGLPDDASPGFHAIEIETPNEEGDRRVRLVAERFAEATGSAVEIVDEF</sequence>
<dbReference type="AlphaFoldDB" id="A0A4Q1JSD3"/>
<gene>
    <name evidence="2" type="ORF">EPA99_15400</name>
</gene>
<protein>
    <submittedName>
        <fullName evidence="2">Uncharacterized protein</fullName>
    </submittedName>
</protein>
<accession>A0A4Q1JSD3</accession>
<evidence type="ECO:0000313" key="3">
    <source>
        <dbReference type="Proteomes" id="UP000289784"/>
    </source>
</evidence>
<proteinExistence type="predicted"/>
<dbReference type="EMBL" id="SAWZ01000009">
    <property type="protein sequence ID" value="RXR02039.1"/>
    <property type="molecule type" value="Genomic_DNA"/>
</dbReference>